<comment type="caution">
    <text evidence="2">The sequence shown here is derived from an EMBL/GenBank/DDBJ whole genome shotgun (WGS) entry which is preliminary data.</text>
</comment>
<dbReference type="PANTHER" id="PTHR30461:SF23">
    <property type="entry name" value="DNA RECOMBINASE-RELATED"/>
    <property type="match status" value="1"/>
</dbReference>
<dbReference type="InterPro" id="IPR050639">
    <property type="entry name" value="SSR_resolvase"/>
</dbReference>
<dbReference type="EMBL" id="LFOE01000017">
    <property type="protein sequence ID" value="OBY31338.1"/>
    <property type="molecule type" value="Genomic_DNA"/>
</dbReference>
<dbReference type="Gene3D" id="3.40.50.1390">
    <property type="entry name" value="Resolvase, N-terminal catalytic domain"/>
    <property type="match status" value="1"/>
</dbReference>
<keyword evidence="3" id="KW-1185">Reference proteome</keyword>
<dbReference type="InterPro" id="IPR036162">
    <property type="entry name" value="Resolvase-like_N_sf"/>
</dbReference>
<dbReference type="InterPro" id="IPR006119">
    <property type="entry name" value="Resolv_N"/>
</dbReference>
<dbReference type="InterPro" id="IPR038109">
    <property type="entry name" value="DNA_bind_recomb_sf"/>
</dbReference>
<dbReference type="InterPro" id="IPR025827">
    <property type="entry name" value="Zn_ribbon_recom_dom"/>
</dbReference>
<dbReference type="Pfam" id="PF00239">
    <property type="entry name" value="Resolvase"/>
    <property type="match status" value="1"/>
</dbReference>
<dbReference type="PANTHER" id="PTHR30461">
    <property type="entry name" value="DNA-INVERTASE FROM LAMBDOID PROPHAGE"/>
    <property type="match status" value="1"/>
</dbReference>
<dbReference type="CDD" id="cd00338">
    <property type="entry name" value="Ser_Recombinase"/>
    <property type="match status" value="1"/>
</dbReference>
<dbReference type="SUPFAM" id="SSF53041">
    <property type="entry name" value="Resolvase-like"/>
    <property type="match status" value="1"/>
</dbReference>
<proteinExistence type="predicted"/>
<dbReference type="PROSITE" id="PS51737">
    <property type="entry name" value="RECOMBINASE_DNA_BIND"/>
    <property type="match status" value="1"/>
</dbReference>
<name>A0A1B8SF35_9MYCO</name>
<organism evidence="2 3">
    <name type="scientific">Mycolicibacter kumamotonensis</name>
    <dbReference type="NCBI Taxonomy" id="354243"/>
    <lineage>
        <taxon>Bacteria</taxon>
        <taxon>Bacillati</taxon>
        <taxon>Actinomycetota</taxon>
        <taxon>Actinomycetes</taxon>
        <taxon>Mycobacteriales</taxon>
        <taxon>Mycobacteriaceae</taxon>
        <taxon>Mycolicibacter</taxon>
    </lineage>
</organism>
<evidence type="ECO:0000313" key="2">
    <source>
        <dbReference type="EMBL" id="OBY31338.1"/>
    </source>
</evidence>
<dbReference type="RefSeq" id="WP_065288345.1">
    <property type="nucleotide sequence ID" value="NZ_LFOE01000017.1"/>
</dbReference>
<dbReference type="AlphaFoldDB" id="A0A1B8SF35"/>
<dbReference type="GO" id="GO:0003677">
    <property type="term" value="F:DNA binding"/>
    <property type="evidence" value="ECO:0007669"/>
    <property type="project" value="InterPro"/>
</dbReference>
<dbReference type="GO" id="GO:0000150">
    <property type="term" value="F:DNA strand exchange activity"/>
    <property type="evidence" value="ECO:0007669"/>
    <property type="project" value="InterPro"/>
</dbReference>
<sequence>MSLRFAFYGRVSTEDAQDPEASRSWQKRRAMDLITPHGGFIAADYFDVGQSRSLPWKRRPEASRLLADVACRDRSFDAVVIGEPARAFYGPQFALTFPVLTHYGVGLWVPEVGGAVDPGSEAHDLVMTLFGGMSKGERARIQMRVRTAMSALAHDTARYLGGRPPYGYRLVDAGPHPNPAKANLGQRLHRLEPDPATSSVVERIYRMYADGAGLRYIAQRLTDDGVPSPSQYDPARNRHRDPRGWSHSAIRAILDNPAYRGIRVWGKQEKYEVLVNPDDVAAGYETRMRWRDEADWIAPERRTHEALIRDELAQAVRLRMQARRGPGLVCSRESTVPYALRGLLFCAACGRRMQGAARAGKRTTRILYRCELGKSRSVPADLSDHPRTVYLREDEVTARLDEWIATLADPADLARGQDADPVAGAGYAALRRQLSEANAKVAALVTAVESGVAVEDLTVALRRRTAERDELKVRLEQAERPRVMTAAQISELVEELGGLSAVLGEATGAERAQVYASLGLRLDYDPHLQRVTATADLSRVAGRVREGVSSRHR</sequence>
<feature type="domain" description="Recombinase" evidence="1">
    <location>
        <begin position="165"/>
        <end position="327"/>
    </location>
</feature>
<protein>
    <submittedName>
        <fullName evidence="2">Serine recombinase</fullName>
    </submittedName>
</protein>
<dbReference type="OrthoDB" id="3372479at2"/>
<dbReference type="Gene3D" id="3.90.1750.20">
    <property type="entry name" value="Putative Large Serine Recombinase, Chain B, Domain 2"/>
    <property type="match status" value="1"/>
</dbReference>
<dbReference type="Pfam" id="PF07508">
    <property type="entry name" value="Recombinase"/>
    <property type="match status" value="1"/>
</dbReference>
<dbReference type="PATRIC" id="fig|354243.3.peg.2602"/>
<dbReference type="Pfam" id="PF13408">
    <property type="entry name" value="Zn_ribbon_recom"/>
    <property type="match status" value="1"/>
</dbReference>
<dbReference type="InterPro" id="IPR011109">
    <property type="entry name" value="DNA_bind_recombinase_dom"/>
</dbReference>
<evidence type="ECO:0000313" key="3">
    <source>
        <dbReference type="Proteomes" id="UP000092668"/>
    </source>
</evidence>
<dbReference type="SMART" id="SM00857">
    <property type="entry name" value="Resolvase"/>
    <property type="match status" value="1"/>
</dbReference>
<gene>
    <name evidence="2" type="ORF">ACT18_12585</name>
</gene>
<evidence type="ECO:0000259" key="1">
    <source>
        <dbReference type="PROSITE" id="PS51737"/>
    </source>
</evidence>
<reference evidence="2 3" key="1">
    <citation type="submission" date="2015-06" db="EMBL/GenBank/DDBJ databases">
        <title>Genome sequence of Mycobacterium kumamotonense strain Roo.</title>
        <authorList>
            <person name="Greninger A.L."/>
            <person name="Cunningham G."/>
            <person name="Miller S."/>
        </authorList>
    </citation>
    <scope>NUCLEOTIDE SEQUENCE [LARGE SCALE GENOMIC DNA]</scope>
    <source>
        <strain evidence="2 3">Roo</strain>
    </source>
</reference>
<accession>A0A1B8SF35</accession>
<dbReference type="Proteomes" id="UP000092668">
    <property type="component" value="Unassembled WGS sequence"/>
</dbReference>